<evidence type="ECO:0000313" key="1">
    <source>
        <dbReference type="EMBL" id="PWA56941.1"/>
    </source>
</evidence>
<dbReference type="OrthoDB" id="1881450at2759"/>
<dbReference type="Gene3D" id="3.60.10.10">
    <property type="entry name" value="Endonuclease/exonuclease/phosphatase"/>
    <property type="match status" value="1"/>
</dbReference>
<name>A0A2U1M6S2_ARTAN</name>
<protein>
    <submittedName>
        <fullName evidence="1">RNA-directed DNA polymerase, eukaryota</fullName>
    </submittedName>
</protein>
<sequence>MLHVDMWMTGQVWGNTHFDFASTSARGMSGGIICIWNNLAFIKHRILCNENYVVVEGLWIPNNLKIMWIAVYAPQSLSAKIPLWASLVTIIANWDGILVVIGDFNEVREASKRFGSHFNERQADIFNMFISNASLNDVSLGGYKLTWTDKWG</sequence>
<dbReference type="SUPFAM" id="SSF56219">
    <property type="entry name" value="DNase I-like"/>
    <property type="match status" value="1"/>
</dbReference>
<dbReference type="EMBL" id="PKPP01006309">
    <property type="protein sequence ID" value="PWA56941.1"/>
    <property type="molecule type" value="Genomic_DNA"/>
</dbReference>
<keyword evidence="1" id="KW-0695">RNA-directed DNA polymerase</keyword>
<keyword evidence="1" id="KW-0808">Transferase</keyword>
<organism evidence="1 2">
    <name type="scientific">Artemisia annua</name>
    <name type="common">Sweet wormwood</name>
    <dbReference type="NCBI Taxonomy" id="35608"/>
    <lineage>
        <taxon>Eukaryota</taxon>
        <taxon>Viridiplantae</taxon>
        <taxon>Streptophyta</taxon>
        <taxon>Embryophyta</taxon>
        <taxon>Tracheophyta</taxon>
        <taxon>Spermatophyta</taxon>
        <taxon>Magnoliopsida</taxon>
        <taxon>eudicotyledons</taxon>
        <taxon>Gunneridae</taxon>
        <taxon>Pentapetalae</taxon>
        <taxon>asterids</taxon>
        <taxon>campanulids</taxon>
        <taxon>Asterales</taxon>
        <taxon>Asteraceae</taxon>
        <taxon>Asteroideae</taxon>
        <taxon>Anthemideae</taxon>
        <taxon>Artemisiinae</taxon>
        <taxon>Artemisia</taxon>
    </lineage>
</organism>
<comment type="caution">
    <text evidence="1">The sequence shown here is derived from an EMBL/GenBank/DDBJ whole genome shotgun (WGS) entry which is preliminary data.</text>
</comment>
<dbReference type="AlphaFoldDB" id="A0A2U1M6S2"/>
<keyword evidence="1" id="KW-0548">Nucleotidyltransferase</keyword>
<reference evidence="1 2" key="1">
    <citation type="journal article" date="2018" name="Mol. Plant">
        <title>The genome of Artemisia annua provides insight into the evolution of Asteraceae family and artemisinin biosynthesis.</title>
        <authorList>
            <person name="Shen Q."/>
            <person name="Zhang L."/>
            <person name="Liao Z."/>
            <person name="Wang S."/>
            <person name="Yan T."/>
            <person name="Shi P."/>
            <person name="Liu M."/>
            <person name="Fu X."/>
            <person name="Pan Q."/>
            <person name="Wang Y."/>
            <person name="Lv Z."/>
            <person name="Lu X."/>
            <person name="Zhang F."/>
            <person name="Jiang W."/>
            <person name="Ma Y."/>
            <person name="Chen M."/>
            <person name="Hao X."/>
            <person name="Li L."/>
            <person name="Tang Y."/>
            <person name="Lv G."/>
            <person name="Zhou Y."/>
            <person name="Sun X."/>
            <person name="Brodelius P.E."/>
            <person name="Rose J.K.C."/>
            <person name="Tang K."/>
        </authorList>
    </citation>
    <scope>NUCLEOTIDE SEQUENCE [LARGE SCALE GENOMIC DNA]</scope>
    <source>
        <strain evidence="2">cv. Huhao1</strain>
        <tissue evidence="1">Leaf</tissue>
    </source>
</reference>
<dbReference type="Proteomes" id="UP000245207">
    <property type="component" value="Unassembled WGS sequence"/>
</dbReference>
<evidence type="ECO:0000313" key="2">
    <source>
        <dbReference type="Proteomes" id="UP000245207"/>
    </source>
</evidence>
<accession>A0A2U1M6S2</accession>
<proteinExistence type="predicted"/>
<gene>
    <name evidence="1" type="ORF">CTI12_AA406350</name>
</gene>
<dbReference type="InterPro" id="IPR036691">
    <property type="entry name" value="Endo/exonu/phosph_ase_sf"/>
</dbReference>
<keyword evidence="2" id="KW-1185">Reference proteome</keyword>
<dbReference type="GO" id="GO:0003964">
    <property type="term" value="F:RNA-directed DNA polymerase activity"/>
    <property type="evidence" value="ECO:0007669"/>
    <property type="project" value="UniProtKB-KW"/>
</dbReference>